<dbReference type="PANTHER" id="PTHR30027:SF3">
    <property type="entry name" value="16S RRNA (URACIL(1498)-N(3))-METHYLTRANSFERASE"/>
    <property type="match status" value="1"/>
</dbReference>
<dbReference type="PIRSF" id="PIRSF015601">
    <property type="entry name" value="MTase_slr0722"/>
    <property type="match status" value="1"/>
</dbReference>
<dbReference type="InterPro" id="IPR046887">
    <property type="entry name" value="RsmE_PUA-like"/>
</dbReference>
<evidence type="ECO:0000256" key="4">
    <source>
        <dbReference type="ARBA" id="ARBA00013673"/>
    </source>
</evidence>
<evidence type="ECO:0000256" key="12">
    <source>
        <dbReference type="PIRNR" id="PIRNR015601"/>
    </source>
</evidence>
<dbReference type="AlphaFoldDB" id="A0A6J4PDV4"/>
<accession>A0A6J4PDV4</accession>
<protein>
    <recommendedName>
        <fullName evidence="4 12">Ribosomal RNA small subunit methyltransferase E</fullName>
        <ecNumber evidence="3 12">2.1.1.193</ecNumber>
    </recommendedName>
</protein>
<keyword evidence="9 12" id="KW-0949">S-adenosyl-L-methionine</keyword>
<evidence type="ECO:0000256" key="11">
    <source>
        <dbReference type="ARBA" id="ARBA00047944"/>
    </source>
</evidence>
<feature type="domain" description="Ribosomal RNA small subunit methyltransferase E methyltransferase" evidence="13">
    <location>
        <begin position="75"/>
        <end position="227"/>
    </location>
</feature>
<dbReference type="InterPro" id="IPR046886">
    <property type="entry name" value="RsmE_MTase_dom"/>
</dbReference>
<dbReference type="Gene3D" id="3.40.1280.10">
    <property type="match status" value="1"/>
</dbReference>
<dbReference type="InterPro" id="IPR015947">
    <property type="entry name" value="PUA-like_sf"/>
</dbReference>
<dbReference type="InterPro" id="IPR029028">
    <property type="entry name" value="Alpha/beta_knot_MTases"/>
</dbReference>
<evidence type="ECO:0000256" key="1">
    <source>
        <dbReference type="ARBA" id="ARBA00004496"/>
    </source>
</evidence>
<evidence type="ECO:0000313" key="15">
    <source>
        <dbReference type="EMBL" id="CAA9413237.1"/>
    </source>
</evidence>
<keyword evidence="5 12" id="KW-0963">Cytoplasm</keyword>
<feature type="domain" description="Ribosomal RNA small subunit methyltransferase E PUA-like" evidence="14">
    <location>
        <begin position="21"/>
        <end position="63"/>
    </location>
</feature>
<keyword evidence="8 12" id="KW-0808">Transferase</keyword>
<keyword evidence="6 12" id="KW-0698">rRNA processing</keyword>
<dbReference type="Pfam" id="PF20260">
    <property type="entry name" value="PUA_4"/>
    <property type="match status" value="1"/>
</dbReference>
<organism evidence="15">
    <name type="scientific">uncultured Rubrobacteraceae bacterium</name>
    <dbReference type="NCBI Taxonomy" id="349277"/>
    <lineage>
        <taxon>Bacteria</taxon>
        <taxon>Bacillati</taxon>
        <taxon>Actinomycetota</taxon>
        <taxon>Rubrobacteria</taxon>
        <taxon>Rubrobacterales</taxon>
        <taxon>Rubrobacteraceae</taxon>
        <taxon>environmental samples</taxon>
    </lineage>
</organism>
<evidence type="ECO:0000259" key="14">
    <source>
        <dbReference type="Pfam" id="PF20260"/>
    </source>
</evidence>
<dbReference type="InterPro" id="IPR029026">
    <property type="entry name" value="tRNA_m1G_MTases_N"/>
</dbReference>
<dbReference type="SUPFAM" id="SSF88697">
    <property type="entry name" value="PUA domain-like"/>
    <property type="match status" value="1"/>
</dbReference>
<dbReference type="EMBL" id="CADCVB010000037">
    <property type="protein sequence ID" value="CAA9413237.1"/>
    <property type="molecule type" value="Genomic_DNA"/>
</dbReference>
<sequence length="242" mass="25983">MAEITRLFSSSRLDPGEVLRLSEEESHHVHKVLRGRPGDRVEVVDGAGRLFVAELLGRREATILEERPVAGIEGEVVLYQAVPKGRHMDLVVEKATELGVRRVVPLSTERGVVRLSEGDGKVPRWRRVAEAAARQSLRLRIPEVTEAVSLPEAAREAGENGVFLHNGADLPPLEDVVPGSAVGLFVGPEGGFSGGELAVARETGLSLASLGPYRLRSETAGVVAVARACAVLERTRSVGRSR</sequence>
<reference evidence="15" key="1">
    <citation type="submission" date="2020-02" db="EMBL/GenBank/DDBJ databases">
        <authorList>
            <person name="Meier V. D."/>
        </authorList>
    </citation>
    <scope>NUCLEOTIDE SEQUENCE</scope>
    <source>
        <strain evidence="15">AVDCRST_MAG78</strain>
    </source>
</reference>
<proteinExistence type="inferred from homology"/>
<dbReference type="NCBIfam" id="TIGR00046">
    <property type="entry name" value="RsmE family RNA methyltransferase"/>
    <property type="match status" value="1"/>
</dbReference>
<dbReference type="GO" id="GO:0070042">
    <property type="term" value="F:rRNA (uridine-N3-)-methyltransferase activity"/>
    <property type="evidence" value="ECO:0007669"/>
    <property type="project" value="TreeGrafter"/>
</dbReference>
<keyword evidence="7 12" id="KW-0489">Methyltransferase</keyword>
<dbReference type="CDD" id="cd18084">
    <property type="entry name" value="RsmE-like"/>
    <property type="match status" value="1"/>
</dbReference>
<evidence type="ECO:0000256" key="9">
    <source>
        <dbReference type="ARBA" id="ARBA00022691"/>
    </source>
</evidence>
<evidence type="ECO:0000256" key="7">
    <source>
        <dbReference type="ARBA" id="ARBA00022603"/>
    </source>
</evidence>
<comment type="catalytic activity">
    <reaction evidence="11 12">
        <text>uridine(1498) in 16S rRNA + S-adenosyl-L-methionine = N(3)-methyluridine(1498) in 16S rRNA + S-adenosyl-L-homocysteine + H(+)</text>
        <dbReference type="Rhea" id="RHEA:42920"/>
        <dbReference type="Rhea" id="RHEA-COMP:10283"/>
        <dbReference type="Rhea" id="RHEA-COMP:10284"/>
        <dbReference type="ChEBI" id="CHEBI:15378"/>
        <dbReference type="ChEBI" id="CHEBI:57856"/>
        <dbReference type="ChEBI" id="CHEBI:59789"/>
        <dbReference type="ChEBI" id="CHEBI:65315"/>
        <dbReference type="ChEBI" id="CHEBI:74502"/>
        <dbReference type="EC" id="2.1.1.193"/>
    </reaction>
</comment>
<name>A0A6J4PDV4_9ACTN</name>
<evidence type="ECO:0000256" key="2">
    <source>
        <dbReference type="ARBA" id="ARBA00005528"/>
    </source>
</evidence>
<dbReference type="SUPFAM" id="SSF75217">
    <property type="entry name" value="alpha/beta knot"/>
    <property type="match status" value="1"/>
</dbReference>
<evidence type="ECO:0000256" key="8">
    <source>
        <dbReference type="ARBA" id="ARBA00022679"/>
    </source>
</evidence>
<evidence type="ECO:0000256" key="5">
    <source>
        <dbReference type="ARBA" id="ARBA00022490"/>
    </source>
</evidence>
<comment type="function">
    <text evidence="10 12">Specifically methylates the N3 position of the uracil ring of uridine 1498 (m3U1498) in 16S rRNA. Acts on the fully assembled 30S ribosomal subunit.</text>
</comment>
<gene>
    <name evidence="15" type="ORF">AVDCRST_MAG78-514</name>
</gene>
<dbReference type="Pfam" id="PF04452">
    <property type="entry name" value="Methyltrans_RNA"/>
    <property type="match status" value="1"/>
</dbReference>
<evidence type="ECO:0000259" key="13">
    <source>
        <dbReference type="Pfam" id="PF04452"/>
    </source>
</evidence>
<comment type="similarity">
    <text evidence="2 12">Belongs to the RNA methyltransferase RsmE family.</text>
</comment>
<dbReference type="PANTHER" id="PTHR30027">
    <property type="entry name" value="RIBOSOMAL RNA SMALL SUBUNIT METHYLTRANSFERASE E"/>
    <property type="match status" value="1"/>
</dbReference>
<evidence type="ECO:0000256" key="6">
    <source>
        <dbReference type="ARBA" id="ARBA00022552"/>
    </source>
</evidence>
<dbReference type="GO" id="GO:0070475">
    <property type="term" value="P:rRNA base methylation"/>
    <property type="evidence" value="ECO:0007669"/>
    <property type="project" value="TreeGrafter"/>
</dbReference>
<evidence type="ECO:0000256" key="3">
    <source>
        <dbReference type="ARBA" id="ARBA00012328"/>
    </source>
</evidence>
<dbReference type="EC" id="2.1.1.193" evidence="3 12"/>
<comment type="subcellular location">
    <subcellularLocation>
        <location evidence="1 12">Cytoplasm</location>
    </subcellularLocation>
</comment>
<dbReference type="GO" id="GO:0005737">
    <property type="term" value="C:cytoplasm"/>
    <property type="evidence" value="ECO:0007669"/>
    <property type="project" value="UniProtKB-SubCell"/>
</dbReference>
<evidence type="ECO:0000256" key="10">
    <source>
        <dbReference type="ARBA" id="ARBA00025699"/>
    </source>
</evidence>
<dbReference type="InterPro" id="IPR006700">
    <property type="entry name" value="RsmE"/>
</dbReference>